<gene>
    <name evidence="3" type="ORF">KIW84_057496</name>
</gene>
<dbReference type="EMBL" id="JAMSHJ010000005">
    <property type="protein sequence ID" value="KAI5412892.1"/>
    <property type="molecule type" value="Genomic_DNA"/>
</dbReference>
<keyword evidence="2" id="KW-0472">Membrane</keyword>
<protein>
    <submittedName>
        <fullName evidence="3">Uncharacterized protein</fullName>
    </submittedName>
</protein>
<keyword evidence="4" id="KW-1185">Reference proteome</keyword>
<dbReference type="AlphaFoldDB" id="A0A9D4X3U6"/>
<name>A0A9D4X3U6_PEA</name>
<dbReference type="GO" id="GO:0098542">
    <property type="term" value="P:defense response to other organism"/>
    <property type="evidence" value="ECO:0007669"/>
    <property type="project" value="InterPro"/>
</dbReference>
<reference evidence="3 4" key="1">
    <citation type="journal article" date="2022" name="Nat. Genet.">
        <title>Improved pea reference genome and pan-genome highlight genomic features and evolutionary characteristics.</title>
        <authorList>
            <person name="Yang T."/>
            <person name="Liu R."/>
            <person name="Luo Y."/>
            <person name="Hu S."/>
            <person name="Wang D."/>
            <person name="Wang C."/>
            <person name="Pandey M.K."/>
            <person name="Ge S."/>
            <person name="Xu Q."/>
            <person name="Li N."/>
            <person name="Li G."/>
            <person name="Huang Y."/>
            <person name="Saxena R.K."/>
            <person name="Ji Y."/>
            <person name="Li M."/>
            <person name="Yan X."/>
            <person name="He Y."/>
            <person name="Liu Y."/>
            <person name="Wang X."/>
            <person name="Xiang C."/>
            <person name="Varshney R.K."/>
            <person name="Ding H."/>
            <person name="Gao S."/>
            <person name="Zong X."/>
        </authorList>
    </citation>
    <scope>NUCLEOTIDE SEQUENCE [LARGE SCALE GENOMIC DNA]</scope>
    <source>
        <strain evidence="3 4">cv. Zhongwan 6</strain>
    </source>
</reference>
<organism evidence="3 4">
    <name type="scientific">Pisum sativum</name>
    <name type="common">Garden pea</name>
    <name type="synonym">Lathyrus oleraceus</name>
    <dbReference type="NCBI Taxonomy" id="3888"/>
    <lineage>
        <taxon>Eukaryota</taxon>
        <taxon>Viridiplantae</taxon>
        <taxon>Streptophyta</taxon>
        <taxon>Embryophyta</taxon>
        <taxon>Tracheophyta</taxon>
        <taxon>Spermatophyta</taxon>
        <taxon>Magnoliopsida</taxon>
        <taxon>eudicotyledons</taxon>
        <taxon>Gunneridae</taxon>
        <taxon>Pentapetalae</taxon>
        <taxon>rosids</taxon>
        <taxon>fabids</taxon>
        <taxon>Fabales</taxon>
        <taxon>Fabaceae</taxon>
        <taxon>Papilionoideae</taxon>
        <taxon>50 kb inversion clade</taxon>
        <taxon>NPAAA clade</taxon>
        <taxon>Hologalegina</taxon>
        <taxon>IRL clade</taxon>
        <taxon>Fabeae</taxon>
        <taxon>Lathyrus</taxon>
    </lineage>
</organism>
<evidence type="ECO:0000256" key="1">
    <source>
        <dbReference type="ARBA" id="ARBA00004370"/>
    </source>
</evidence>
<dbReference type="Proteomes" id="UP001058974">
    <property type="component" value="Chromosome 5"/>
</dbReference>
<evidence type="ECO:0000313" key="3">
    <source>
        <dbReference type="EMBL" id="KAI5412892.1"/>
    </source>
</evidence>
<dbReference type="GO" id="GO:0005886">
    <property type="term" value="C:plasma membrane"/>
    <property type="evidence" value="ECO:0007669"/>
    <property type="project" value="TreeGrafter"/>
</dbReference>
<dbReference type="PANTHER" id="PTHR31234">
    <property type="entry name" value="LATE EMBRYOGENESIS ABUNDANT (LEA) HYDROXYPROLINE-RICH GLYCOPROTEIN FAMILY"/>
    <property type="match status" value="1"/>
</dbReference>
<accession>A0A9D4X3U6</accession>
<evidence type="ECO:0000313" key="4">
    <source>
        <dbReference type="Proteomes" id="UP001058974"/>
    </source>
</evidence>
<dbReference type="InterPro" id="IPR044839">
    <property type="entry name" value="NDR1-like"/>
</dbReference>
<proteinExistence type="predicted"/>
<evidence type="ECO:0000256" key="2">
    <source>
        <dbReference type="ARBA" id="ARBA00023136"/>
    </source>
</evidence>
<sequence length="128" mass="14465">MKAVNPNAGIGLDYLENEVSISYSGTIISVGQFQPFLQKEKEITNFNVTLKGDSDFDPTMQNKLLLDQNLGNIPLLIMVKVPVRIVIDEIIHLRKVVVDVNCSLVIDQLKQNKKPNILKKDFSYDIHI</sequence>
<comment type="caution">
    <text evidence="3">The sequence shown here is derived from an EMBL/GenBank/DDBJ whole genome shotgun (WGS) entry which is preliminary data.</text>
</comment>
<comment type="subcellular location">
    <subcellularLocation>
        <location evidence="1">Membrane</location>
    </subcellularLocation>
</comment>
<dbReference type="Gramene" id="Psat05G0749600-T1">
    <property type="protein sequence ID" value="KAI5412892.1"/>
    <property type="gene ID" value="KIW84_057496"/>
</dbReference>
<dbReference type="PANTHER" id="PTHR31234:SF72">
    <property type="entry name" value="NDR1_HIN1-LIKE PROTEIN 6"/>
    <property type="match status" value="1"/>
</dbReference>